<feature type="binding site" evidence="8">
    <location>
        <position position="342"/>
    </location>
    <ligand>
        <name>Mn(2+)</name>
        <dbReference type="ChEBI" id="CHEBI:29035"/>
        <label>1</label>
    </ligand>
</feature>
<dbReference type="InterPro" id="IPR000819">
    <property type="entry name" value="Peptidase_M17_C"/>
</dbReference>
<dbReference type="STRING" id="54.SAMN02745121_02553"/>
<dbReference type="SUPFAM" id="SSF53187">
    <property type="entry name" value="Zn-dependent exopeptidases"/>
    <property type="match status" value="1"/>
</dbReference>
<feature type="binding site" evidence="8">
    <location>
        <position position="265"/>
    </location>
    <ligand>
        <name>Mn(2+)</name>
        <dbReference type="ChEBI" id="CHEBI:29035"/>
        <label>1</label>
    </ligand>
</feature>
<dbReference type="OrthoDB" id="9809354at2"/>
<comment type="catalytic activity">
    <reaction evidence="2 8">
        <text>Release of an N-terminal amino acid, preferentially leucine, but not glutamic or aspartic acids.</text>
        <dbReference type="EC" id="3.4.11.10"/>
    </reaction>
</comment>
<dbReference type="GO" id="GO:0030145">
    <property type="term" value="F:manganese ion binding"/>
    <property type="evidence" value="ECO:0007669"/>
    <property type="project" value="UniProtKB-UniRule"/>
</dbReference>
<evidence type="ECO:0000259" key="9">
    <source>
        <dbReference type="PROSITE" id="PS00631"/>
    </source>
</evidence>
<dbReference type="HAMAP" id="MF_00181">
    <property type="entry name" value="Cytosol_peptidase_M17"/>
    <property type="match status" value="1"/>
</dbReference>
<feature type="binding site" evidence="8">
    <location>
        <position position="344"/>
    </location>
    <ligand>
        <name>Mn(2+)</name>
        <dbReference type="ChEBI" id="CHEBI:29035"/>
        <label>2</label>
    </ligand>
</feature>
<keyword evidence="7 8" id="KW-0464">Manganese</keyword>
<dbReference type="PANTHER" id="PTHR11963:SF23">
    <property type="entry name" value="CYTOSOL AMINOPEPTIDASE"/>
    <property type="match status" value="1"/>
</dbReference>
<reference evidence="11" key="1">
    <citation type="submission" date="2016-10" db="EMBL/GenBank/DDBJ databases">
        <authorList>
            <person name="Varghese N."/>
            <person name="Submissions S."/>
        </authorList>
    </citation>
    <scope>NUCLEOTIDE SEQUENCE [LARGE SCALE GENOMIC DNA]</scope>
    <source>
        <strain evidence="11">ATCC 25963</strain>
    </source>
</reference>
<dbReference type="Gene3D" id="3.40.220.10">
    <property type="entry name" value="Leucine Aminopeptidase, subunit E, domain 1"/>
    <property type="match status" value="1"/>
</dbReference>
<comment type="cofactor">
    <cofactor evidence="8">
        <name>Mn(2+)</name>
        <dbReference type="ChEBI" id="CHEBI:29035"/>
    </cofactor>
    <text evidence="8">Binds 2 manganese ions per subunit.</text>
</comment>
<dbReference type="Pfam" id="PF02789">
    <property type="entry name" value="Peptidase_M17_N"/>
    <property type="match status" value="1"/>
</dbReference>
<dbReference type="InterPro" id="IPR023042">
    <property type="entry name" value="Peptidase_M17_leu_NH2_pept"/>
</dbReference>
<dbReference type="GO" id="GO:0005737">
    <property type="term" value="C:cytoplasm"/>
    <property type="evidence" value="ECO:0007669"/>
    <property type="project" value="UniProtKB-SubCell"/>
</dbReference>
<dbReference type="EC" id="3.4.11.10" evidence="8"/>
<dbReference type="PANTHER" id="PTHR11963">
    <property type="entry name" value="LEUCINE AMINOPEPTIDASE-RELATED"/>
    <property type="match status" value="1"/>
</dbReference>
<keyword evidence="8" id="KW-0963">Cytoplasm</keyword>
<proteinExistence type="inferred from homology"/>
<dbReference type="InterPro" id="IPR008283">
    <property type="entry name" value="Peptidase_M17_N"/>
</dbReference>
<accession>A0A1I1X0W7</accession>
<evidence type="ECO:0000256" key="8">
    <source>
        <dbReference type="HAMAP-Rule" id="MF_00181"/>
    </source>
</evidence>
<dbReference type="Proteomes" id="UP000199400">
    <property type="component" value="Unassembled WGS sequence"/>
</dbReference>
<feature type="domain" description="Cytosol aminopeptidase" evidence="9">
    <location>
        <begin position="340"/>
        <end position="347"/>
    </location>
</feature>
<evidence type="ECO:0000256" key="5">
    <source>
        <dbReference type="ARBA" id="ARBA00022670"/>
    </source>
</evidence>
<dbReference type="CDD" id="cd00433">
    <property type="entry name" value="Peptidase_M17"/>
    <property type="match status" value="1"/>
</dbReference>
<dbReference type="Gene3D" id="3.40.630.10">
    <property type="entry name" value="Zn peptidases"/>
    <property type="match status" value="1"/>
</dbReference>
<gene>
    <name evidence="8" type="primary">pepA</name>
    <name evidence="10" type="ORF">SAMN02745121_02553</name>
</gene>
<keyword evidence="8" id="KW-0479">Metal-binding</keyword>
<dbReference type="PROSITE" id="PS00631">
    <property type="entry name" value="CYTOSOL_AP"/>
    <property type="match status" value="1"/>
</dbReference>
<dbReference type="InterPro" id="IPR011356">
    <property type="entry name" value="Leucine_aapep/pepB"/>
</dbReference>
<dbReference type="RefSeq" id="WP_096329062.1">
    <property type="nucleotide sequence ID" value="NZ_FOMX01000007.1"/>
</dbReference>
<dbReference type="InterPro" id="IPR043472">
    <property type="entry name" value="Macro_dom-like"/>
</dbReference>
<evidence type="ECO:0000256" key="7">
    <source>
        <dbReference type="ARBA" id="ARBA00023211"/>
    </source>
</evidence>
<feature type="active site" evidence="8">
    <location>
        <position position="272"/>
    </location>
</feature>
<feature type="binding site" evidence="8">
    <location>
        <position position="344"/>
    </location>
    <ligand>
        <name>Mn(2+)</name>
        <dbReference type="ChEBI" id="CHEBI:29035"/>
        <label>1</label>
    </ligand>
</feature>
<comment type="catalytic activity">
    <reaction evidence="1 8">
        <text>Release of an N-terminal amino acid, Xaa-|-Yaa-, in which Xaa is preferably Leu, but may be other amino acids including Pro although not Arg or Lys, and Yaa may be Pro. Amino acid amides and methyl esters are also readily hydrolyzed, but rates on arylamides are exceedingly low.</text>
        <dbReference type="EC" id="3.4.11.1"/>
    </reaction>
</comment>
<name>A0A1I1X0W7_9BACT</name>
<comment type="similarity">
    <text evidence="3 8">Belongs to the peptidase M17 family.</text>
</comment>
<evidence type="ECO:0000313" key="11">
    <source>
        <dbReference type="Proteomes" id="UP000199400"/>
    </source>
</evidence>
<keyword evidence="11" id="KW-1185">Reference proteome</keyword>
<comment type="subcellular location">
    <subcellularLocation>
        <location evidence="8">Cytoplasm</location>
    </subcellularLocation>
</comment>
<dbReference type="SUPFAM" id="SSF52949">
    <property type="entry name" value="Macro domain-like"/>
    <property type="match status" value="1"/>
</dbReference>
<dbReference type="GO" id="GO:0006508">
    <property type="term" value="P:proteolysis"/>
    <property type="evidence" value="ECO:0007669"/>
    <property type="project" value="UniProtKB-KW"/>
</dbReference>
<evidence type="ECO:0000256" key="2">
    <source>
        <dbReference type="ARBA" id="ARBA00000967"/>
    </source>
</evidence>
<dbReference type="GO" id="GO:0070006">
    <property type="term" value="F:metalloaminopeptidase activity"/>
    <property type="evidence" value="ECO:0007669"/>
    <property type="project" value="InterPro"/>
</dbReference>
<dbReference type="NCBIfam" id="NF002073">
    <property type="entry name" value="PRK00913.1-2"/>
    <property type="match status" value="1"/>
</dbReference>
<comment type="function">
    <text evidence="8">Presumably involved in the processing and regular turnover of intracellular proteins. Catalyzes the removal of unsubstituted N-terminal amino acids from various peptides.</text>
</comment>
<keyword evidence="6 8" id="KW-0378">Hydrolase</keyword>
<evidence type="ECO:0000256" key="1">
    <source>
        <dbReference type="ARBA" id="ARBA00000135"/>
    </source>
</evidence>
<dbReference type="NCBIfam" id="NF002074">
    <property type="entry name" value="PRK00913.1-4"/>
    <property type="match status" value="1"/>
</dbReference>
<dbReference type="EC" id="3.4.11.1" evidence="8"/>
<feature type="binding site" evidence="8">
    <location>
        <position position="265"/>
    </location>
    <ligand>
        <name>Mn(2+)</name>
        <dbReference type="ChEBI" id="CHEBI:29035"/>
        <label>2</label>
    </ligand>
</feature>
<feature type="binding site" evidence="8">
    <location>
        <position position="260"/>
    </location>
    <ligand>
        <name>Mn(2+)</name>
        <dbReference type="ChEBI" id="CHEBI:29035"/>
        <label>2</label>
    </ligand>
</feature>
<feature type="active site" evidence="8">
    <location>
        <position position="346"/>
    </location>
</feature>
<dbReference type="AlphaFoldDB" id="A0A1I1X0W7"/>
<evidence type="ECO:0000256" key="6">
    <source>
        <dbReference type="ARBA" id="ARBA00022801"/>
    </source>
</evidence>
<keyword evidence="5 8" id="KW-0645">Protease</keyword>
<evidence type="ECO:0000256" key="3">
    <source>
        <dbReference type="ARBA" id="ARBA00009528"/>
    </source>
</evidence>
<protein>
    <recommendedName>
        <fullName evidence="8">Probable cytosol aminopeptidase</fullName>
        <ecNumber evidence="8">3.4.11.1</ecNumber>
    </recommendedName>
    <alternativeName>
        <fullName evidence="8">Leucine aminopeptidase</fullName>
        <shortName evidence="8">LAP</shortName>
        <ecNumber evidence="8">3.4.11.10</ecNumber>
    </alternativeName>
    <alternativeName>
        <fullName evidence="8">Leucyl aminopeptidase</fullName>
    </alternativeName>
</protein>
<sequence>MLSIEWTSQEAAGAGHHLLAVAVASSDSGPAIERRFGAPLARAAQAARFRGEPGEKFSFLREHQGEPQQVLLLGTGASAPSAAAVRALAFDAVRAGSAAGVAEVVLDLRALGSQSEPVHFGELVAQGLQLGTYRYDRYLSEAKRKPSTVQRVRVLGEAASGEGTSRGQIVAASVARARDLVNGPANLVTPSYLADVAREIADNLADRGVRLTVLEREDCEKLGMGCYLAVARGSAQRPKFIHLQYTPKGNSKGRVCLVGKGVTFDSGGLSLKPSDAMMDMKMDMGGAAAVLSALEAAAKLGVPWEVHAIVPATENMIGGDAYRLGDVLTASNGKTVEINNTDAEGRLTLADALVYAGKLQPTYLFDFATLTGACIVALGPHCAGVMSRDDELANLFTAASQRVGEEMWRLPLPEPLKEQLKSPIADMRNTGERYGGAITAGLFLSEFTAGQRWVHVDIAGPAMVRKPFGVCDEGGSGFPVATILEFLSRA</sequence>
<organism evidence="10 11">
    <name type="scientific">Nannocystis exedens</name>
    <dbReference type="NCBI Taxonomy" id="54"/>
    <lineage>
        <taxon>Bacteria</taxon>
        <taxon>Pseudomonadati</taxon>
        <taxon>Myxococcota</taxon>
        <taxon>Polyangia</taxon>
        <taxon>Nannocystales</taxon>
        <taxon>Nannocystaceae</taxon>
        <taxon>Nannocystis</taxon>
    </lineage>
</organism>
<evidence type="ECO:0000256" key="4">
    <source>
        <dbReference type="ARBA" id="ARBA00022438"/>
    </source>
</evidence>
<evidence type="ECO:0000313" key="10">
    <source>
        <dbReference type="EMBL" id="SFD99010.1"/>
    </source>
</evidence>
<dbReference type="Pfam" id="PF00883">
    <property type="entry name" value="Peptidase_M17"/>
    <property type="match status" value="1"/>
</dbReference>
<keyword evidence="4 8" id="KW-0031">Aminopeptidase</keyword>
<feature type="binding site" evidence="8">
    <location>
        <position position="283"/>
    </location>
    <ligand>
        <name>Mn(2+)</name>
        <dbReference type="ChEBI" id="CHEBI:29035"/>
        <label>2</label>
    </ligand>
</feature>
<dbReference type="EMBL" id="FOMX01000007">
    <property type="protein sequence ID" value="SFD99010.1"/>
    <property type="molecule type" value="Genomic_DNA"/>
</dbReference>
<dbReference type="PRINTS" id="PR00481">
    <property type="entry name" value="LAMNOPPTDASE"/>
</dbReference>